<name>A0A1D1V674_RAMVA</name>
<protein>
    <submittedName>
        <fullName evidence="1">Uncharacterized protein</fullName>
    </submittedName>
</protein>
<keyword evidence="2" id="KW-1185">Reference proteome</keyword>
<sequence length="60" mass="7047">MLDQSTKEYVHNFTTFDLVKAAGRLHGAKERNKFEQLEVANELWLVAERHEAEECELKSR</sequence>
<gene>
    <name evidence="1" type="primary">RvY_07152-1</name>
    <name evidence="1" type="synonym">RvY_07152.1</name>
    <name evidence="1" type="ORF">RvY_07152</name>
</gene>
<dbReference type="Proteomes" id="UP000186922">
    <property type="component" value="Unassembled WGS sequence"/>
</dbReference>
<comment type="caution">
    <text evidence="1">The sequence shown here is derived from an EMBL/GenBank/DDBJ whole genome shotgun (WGS) entry which is preliminary data.</text>
</comment>
<accession>A0A1D1V674</accession>
<organism evidence="1 2">
    <name type="scientific">Ramazzottius varieornatus</name>
    <name type="common">Water bear</name>
    <name type="synonym">Tardigrade</name>
    <dbReference type="NCBI Taxonomy" id="947166"/>
    <lineage>
        <taxon>Eukaryota</taxon>
        <taxon>Metazoa</taxon>
        <taxon>Ecdysozoa</taxon>
        <taxon>Tardigrada</taxon>
        <taxon>Eutardigrada</taxon>
        <taxon>Parachela</taxon>
        <taxon>Hypsibioidea</taxon>
        <taxon>Ramazzottiidae</taxon>
        <taxon>Ramazzottius</taxon>
    </lineage>
</organism>
<dbReference type="AlphaFoldDB" id="A0A1D1V674"/>
<reference evidence="1 2" key="1">
    <citation type="journal article" date="2016" name="Nat. Commun.">
        <title>Extremotolerant tardigrade genome and improved radiotolerance of human cultured cells by tardigrade-unique protein.</title>
        <authorList>
            <person name="Hashimoto T."/>
            <person name="Horikawa D.D."/>
            <person name="Saito Y."/>
            <person name="Kuwahara H."/>
            <person name="Kozuka-Hata H."/>
            <person name="Shin-I T."/>
            <person name="Minakuchi Y."/>
            <person name="Ohishi K."/>
            <person name="Motoyama A."/>
            <person name="Aizu T."/>
            <person name="Enomoto A."/>
            <person name="Kondo K."/>
            <person name="Tanaka S."/>
            <person name="Hara Y."/>
            <person name="Koshikawa S."/>
            <person name="Sagara H."/>
            <person name="Miura T."/>
            <person name="Yokobori S."/>
            <person name="Miyagawa K."/>
            <person name="Suzuki Y."/>
            <person name="Kubo T."/>
            <person name="Oyama M."/>
            <person name="Kohara Y."/>
            <person name="Fujiyama A."/>
            <person name="Arakawa K."/>
            <person name="Katayama T."/>
            <person name="Toyoda A."/>
            <person name="Kunieda T."/>
        </authorList>
    </citation>
    <scope>NUCLEOTIDE SEQUENCE [LARGE SCALE GENOMIC DNA]</scope>
    <source>
        <strain evidence="1 2">YOKOZUNA-1</strain>
    </source>
</reference>
<evidence type="ECO:0000313" key="1">
    <source>
        <dbReference type="EMBL" id="GAU95552.1"/>
    </source>
</evidence>
<proteinExistence type="predicted"/>
<evidence type="ECO:0000313" key="2">
    <source>
        <dbReference type="Proteomes" id="UP000186922"/>
    </source>
</evidence>
<dbReference type="EMBL" id="BDGG01000003">
    <property type="protein sequence ID" value="GAU95552.1"/>
    <property type="molecule type" value="Genomic_DNA"/>
</dbReference>